<dbReference type="Proteomes" id="UP000321595">
    <property type="component" value="Chromosome"/>
</dbReference>
<sequence length="457" mass="48374">MKFAWILMFGLALSLGCSDDESTGTTGDRPICEFGERYSPITGTCMPISTPQNNTQGGGDPNNDENNQNNPDPNNASNNQTTNPNNPTETNNQTSPNNNEPDMGGDDMDIPDMPPLECGTGGVIGLACTPSGDVLAAADVTITGTDCATGQPFEMVVRTSADGTYEFADVPSGAHNLNISTGSFSGDSGVFVRAGEVTDLSSAVDKVCLDGAAVNIAVVGGAYDAVEDLVTGLNLTYDMKGDDNMDLTAARTFLTNANEMANYDIIFLNCGELYGRLGPLFPFQQDPRPQIVNNLRDFVNNGGSIYASDWAFPWVEMAFGDVLDMLGVEGDGNGSKMGFAPQTVTADVLTTDLQTILGRNTATIAFPHNPPAVVNTNWVVLEGVGPQTVNQIRADVQLCSTPSNCSTAGATQSAAPLLVTWKAPSGGTVVFTSFHNKRQATLNQDMELILRYLIFQL</sequence>
<dbReference type="InterPro" id="IPR029062">
    <property type="entry name" value="Class_I_gatase-like"/>
</dbReference>
<proteinExistence type="predicted"/>
<dbReference type="AlphaFoldDB" id="A0A5B8XT78"/>
<keyword evidence="3" id="KW-1185">Reference proteome</keyword>
<gene>
    <name evidence="2" type="ORF">FRD01_16865</name>
</gene>
<dbReference type="OrthoDB" id="1269406at2"/>
<dbReference type="InterPro" id="IPR013784">
    <property type="entry name" value="Carb-bd-like_fold"/>
</dbReference>
<dbReference type="SUPFAM" id="SSF49452">
    <property type="entry name" value="Starch-binding domain-like"/>
    <property type="match status" value="1"/>
</dbReference>
<dbReference type="RefSeq" id="WP_146961697.1">
    <property type="nucleotide sequence ID" value="NZ_CP042467.1"/>
</dbReference>
<feature type="compositionally biased region" description="Low complexity" evidence="1">
    <location>
        <begin position="64"/>
        <end position="102"/>
    </location>
</feature>
<dbReference type="KEGG" id="bbae:FRD01_16865"/>
<accession>A0A5B8XT78</accession>
<dbReference type="PROSITE" id="PS51257">
    <property type="entry name" value="PROKAR_LIPOPROTEIN"/>
    <property type="match status" value="1"/>
</dbReference>
<name>A0A5B8XT78_9DELT</name>
<feature type="region of interest" description="Disordered" evidence="1">
    <location>
        <begin position="43"/>
        <end position="116"/>
    </location>
</feature>
<organism evidence="2 3">
    <name type="scientific">Microvenator marinus</name>
    <dbReference type="NCBI Taxonomy" id="2600177"/>
    <lineage>
        <taxon>Bacteria</taxon>
        <taxon>Deltaproteobacteria</taxon>
        <taxon>Bradymonadales</taxon>
        <taxon>Microvenatoraceae</taxon>
        <taxon>Microvenator</taxon>
    </lineage>
</organism>
<dbReference type="SUPFAM" id="SSF52317">
    <property type="entry name" value="Class I glutamine amidotransferase-like"/>
    <property type="match status" value="1"/>
</dbReference>
<reference evidence="2 3" key="1">
    <citation type="submission" date="2019-08" db="EMBL/GenBank/DDBJ databases">
        <authorList>
            <person name="Liang Q."/>
        </authorList>
    </citation>
    <scope>NUCLEOTIDE SEQUENCE [LARGE SCALE GENOMIC DNA]</scope>
    <source>
        <strain evidence="2 3">V1718</strain>
    </source>
</reference>
<evidence type="ECO:0008006" key="4">
    <source>
        <dbReference type="Google" id="ProtNLM"/>
    </source>
</evidence>
<evidence type="ECO:0000313" key="3">
    <source>
        <dbReference type="Proteomes" id="UP000321595"/>
    </source>
</evidence>
<feature type="region of interest" description="Disordered" evidence="1">
    <location>
        <begin position="16"/>
        <end position="35"/>
    </location>
</feature>
<protein>
    <recommendedName>
        <fullName evidence="4">Carboxypeptidase regulatory-like domain-containing protein</fullName>
    </recommendedName>
</protein>
<evidence type="ECO:0000256" key="1">
    <source>
        <dbReference type="SAM" id="MobiDB-lite"/>
    </source>
</evidence>
<dbReference type="GO" id="GO:0030246">
    <property type="term" value="F:carbohydrate binding"/>
    <property type="evidence" value="ECO:0007669"/>
    <property type="project" value="InterPro"/>
</dbReference>
<dbReference type="EMBL" id="CP042467">
    <property type="protein sequence ID" value="QED28880.1"/>
    <property type="molecule type" value="Genomic_DNA"/>
</dbReference>
<evidence type="ECO:0000313" key="2">
    <source>
        <dbReference type="EMBL" id="QED28880.1"/>
    </source>
</evidence>